<gene>
    <name evidence="2" type="ORF">EmuJ_000094500</name>
</gene>
<reference evidence="2" key="2">
    <citation type="submission" date="2015-11" db="EMBL/GenBank/DDBJ databases">
        <authorList>
            <person name="Zhang Y."/>
            <person name="Guo Z."/>
        </authorList>
    </citation>
    <scope>NUCLEOTIDE SEQUENCE</scope>
</reference>
<evidence type="ECO:0000256" key="1">
    <source>
        <dbReference type="SAM" id="MobiDB-lite"/>
    </source>
</evidence>
<evidence type="ECO:0000313" key="2">
    <source>
        <dbReference type="EMBL" id="CDI97178.1"/>
    </source>
</evidence>
<organism evidence="2 3">
    <name type="scientific">Echinococcus multilocularis</name>
    <name type="common">Fox tapeworm</name>
    <dbReference type="NCBI Taxonomy" id="6211"/>
    <lineage>
        <taxon>Eukaryota</taxon>
        <taxon>Metazoa</taxon>
        <taxon>Spiralia</taxon>
        <taxon>Lophotrochozoa</taxon>
        <taxon>Platyhelminthes</taxon>
        <taxon>Cestoda</taxon>
        <taxon>Eucestoda</taxon>
        <taxon>Cyclophyllidea</taxon>
        <taxon>Taeniidae</taxon>
        <taxon>Echinococcus</taxon>
    </lineage>
</organism>
<dbReference type="Proteomes" id="UP000017246">
    <property type="component" value="Unassembled WGS sequence"/>
</dbReference>
<dbReference type="EMBL" id="LN902848">
    <property type="protein sequence ID" value="CDI97178.1"/>
    <property type="molecule type" value="Genomic_DNA"/>
</dbReference>
<proteinExistence type="predicted"/>
<evidence type="ECO:0000313" key="3">
    <source>
        <dbReference type="Proteomes" id="UP000017246"/>
    </source>
</evidence>
<dbReference type="AlphaFoldDB" id="A0A087VY28"/>
<sequence>MDFPYRPPCTCIKSRPSFHKSTLRPVCLHPSMGTHDGQRNSPVLNQVPKPDKTPDPVKLPRGISDVEVKLSANLVTGTVGSWVLPYSTDCVVMYDEGRLICGSAQDDAQKRREACNTMVVYPPVLSLVGDVYRV</sequence>
<reference evidence="2" key="1">
    <citation type="journal article" date="2013" name="Nature">
        <title>The genomes of four tapeworm species reveal adaptations to parasitism.</title>
        <authorList>
            <person name="Tsai I.J."/>
            <person name="Zarowiecki M."/>
            <person name="Holroyd N."/>
            <person name="Garciarrubio A."/>
            <person name="Sanchez-Flores A."/>
            <person name="Brooks K.L."/>
            <person name="Tracey A."/>
            <person name="Bobes R.J."/>
            <person name="Fragoso G."/>
            <person name="Sciutto E."/>
            <person name="Aslett M."/>
            <person name="Beasley H."/>
            <person name="Bennett H.M."/>
            <person name="Cai J."/>
            <person name="Camicia F."/>
            <person name="Clark R."/>
            <person name="Cucher M."/>
            <person name="De Silva N."/>
            <person name="Day T.A."/>
            <person name="Deplazes P."/>
            <person name="Estrada K."/>
            <person name="Fernandez C."/>
            <person name="Holland P.W."/>
            <person name="Hou J."/>
            <person name="Hu S."/>
            <person name="Huckvale T."/>
            <person name="Hung S.S."/>
            <person name="Kamenetzky L."/>
            <person name="Keane J.A."/>
            <person name="Kiss F."/>
            <person name="Koziol U."/>
            <person name="Lambert O."/>
            <person name="Liu K."/>
            <person name="Luo X."/>
            <person name="Luo Y."/>
            <person name="Macchiaroli N."/>
            <person name="Nichol S."/>
            <person name="Paps J."/>
            <person name="Parkinson J."/>
            <person name="Pouchkina-Stantcheva N."/>
            <person name="Riddiford N."/>
            <person name="Rosenzvit M."/>
            <person name="Salinas G."/>
            <person name="Wasmuth J.D."/>
            <person name="Zamanian M."/>
            <person name="Zheng Y."/>
            <person name="Cai X."/>
            <person name="Soberon X."/>
            <person name="Olson P.D."/>
            <person name="Laclette J.P."/>
            <person name="Brehm K."/>
            <person name="Berriman M."/>
            <person name="Garciarrubio A."/>
            <person name="Bobes R.J."/>
            <person name="Fragoso G."/>
            <person name="Sanchez-Flores A."/>
            <person name="Estrada K."/>
            <person name="Cevallos M.A."/>
            <person name="Morett E."/>
            <person name="Gonzalez V."/>
            <person name="Portillo T."/>
            <person name="Ochoa-Leyva A."/>
            <person name="Jose M.V."/>
            <person name="Sciutto E."/>
            <person name="Landa A."/>
            <person name="Jimenez L."/>
            <person name="Valdes V."/>
            <person name="Carrero J.C."/>
            <person name="Larralde C."/>
            <person name="Morales-Montor J."/>
            <person name="Limon-Lason J."/>
            <person name="Soberon X."/>
            <person name="Laclette J.P."/>
        </authorList>
    </citation>
    <scope>NUCLEOTIDE SEQUENCE [LARGE SCALE GENOMIC DNA]</scope>
</reference>
<protein>
    <submittedName>
        <fullName evidence="2">TonB box</fullName>
    </submittedName>
</protein>
<name>A0A087VY28_ECHMU</name>
<keyword evidence="3" id="KW-1185">Reference proteome</keyword>
<feature type="region of interest" description="Disordered" evidence="1">
    <location>
        <begin position="29"/>
        <end position="60"/>
    </location>
</feature>
<accession>A0A087VY28</accession>